<dbReference type="CDD" id="cd00099">
    <property type="entry name" value="IgV"/>
    <property type="match status" value="1"/>
</dbReference>
<dbReference type="OrthoDB" id="9049585at2759"/>
<reference evidence="6 7" key="2">
    <citation type="submission" date="2019-01" db="EMBL/GenBank/DDBJ databases">
        <title>A chromosome length genome reference of the Java medaka (oryzias javanicus).</title>
        <authorList>
            <person name="Herpin A."/>
            <person name="Takehana Y."/>
            <person name="Naruse K."/>
            <person name="Ansai S."/>
            <person name="Kawaguchi M."/>
        </authorList>
    </citation>
    <scope>NUCLEOTIDE SEQUENCE [LARGE SCALE GENOMIC DNA]</scope>
    <source>
        <strain evidence="6">RS831</strain>
        <tissue evidence="6">Whole body</tissue>
    </source>
</reference>
<organism evidence="6 7">
    <name type="scientific">Oryzias javanicus</name>
    <name type="common">Javanese ricefish</name>
    <name type="synonym">Aplocheilus javanicus</name>
    <dbReference type="NCBI Taxonomy" id="123683"/>
    <lineage>
        <taxon>Eukaryota</taxon>
        <taxon>Metazoa</taxon>
        <taxon>Chordata</taxon>
        <taxon>Craniata</taxon>
        <taxon>Vertebrata</taxon>
        <taxon>Euteleostomi</taxon>
        <taxon>Actinopterygii</taxon>
        <taxon>Neopterygii</taxon>
        <taxon>Teleostei</taxon>
        <taxon>Neoteleostei</taxon>
        <taxon>Acanthomorphata</taxon>
        <taxon>Ovalentaria</taxon>
        <taxon>Atherinomorphae</taxon>
        <taxon>Beloniformes</taxon>
        <taxon>Adrianichthyidae</taxon>
        <taxon>Oryziinae</taxon>
        <taxon>Oryzias</taxon>
    </lineage>
</organism>
<dbReference type="Proteomes" id="UP000283210">
    <property type="component" value="Chromosome 22"/>
</dbReference>
<dbReference type="InterPro" id="IPR013106">
    <property type="entry name" value="Ig_V-set"/>
</dbReference>
<name>A0A3S2MEG4_ORYJA</name>
<dbReference type="GO" id="GO:0002376">
    <property type="term" value="P:immune system process"/>
    <property type="evidence" value="ECO:0007669"/>
    <property type="project" value="UniProtKB-KW"/>
</dbReference>
<dbReference type="GO" id="GO:0005886">
    <property type="term" value="C:plasma membrane"/>
    <property type="evidence" value="ECO:0007669"/>
    <property type="project" value="TreeGrafter"/>
</dbReference>
<keyword evidence="1 4" id="KW-0732">Signal</keyword>
<evidence type="ECO:0000256" key="2">
    <source>
        <dbReference type="ARBA" id="ARBA00022859"/>
    </source>
</evidence>
<dbReference type="InterPro" id="IPR036179">
    <property type="entry name" value="Ig-like_dom_sf"/>
</dbReference>
<dbReference type="PANTHER" id="PTHR23268:SF102">
    <property type="entry name" value="IMMUNOGLOBULIN V-SET DOMAIN-CONTAINING PROTEIN"/>
    <property type="match status" value="1"/>
</dbReference>
<evidence type="ECO:0000259" key="5">
    <source>
        <dbReference type="PROSITE" id="PS50835"/>
    </source>
</evidence>
<dbReference type="SUPFAM" id="SSF48726">
    <property type="entry name" value="Immunoglobulin"/>
    <property type="match status" value="1"/>
</dbReference>
<evidence type="ECO:0000313" key="6">
    <source>
        <dbReference type="EMBL" id="RVE57554.1"/>
    </source>
</evidence>
<protein>
    <recommendedName>
        <fullName evidence="5">Ig-like domain-containing protein</fullName>
    </recommendedName>
</protein>
<accession>A0A3S2MEG4</accession>
<keyword evidence="2" id="KW-0391">Immunity</keyword>
<feature type="domain" description="Ig-like" evidence="5">
    <location>
        <begin position="12"/>
        <end position="113"/>
    </location>
</feature>
<proteinExistence type="predicted"/>
<dbReference type="GO" id="GO:0007166">
    <property type="term" value="P:cell surface receptor signaling pathway"/>
    <property type="evidence" value="ECO:0007669"/>
    <property type="project" value="TreeGrafter"/>
</dbReference>
<dbReference type="Gene3D" id="2.60.40.10">
    <property type="entry name" value="Immunoglobulins"/>
    <property type="match status" value="1"/>
</dbReference>
<evidence type="ECO:0000256" key="3">
    <source>
        <dbReference type="SAM" id="MobiDB-lite"/>
    </source>
</evidence>
<dbReference type="Pfam" id="PF07686">
    <property type="entry name" value="V-set"/>
    <property type="match status" value="1"/>
</dbReference>
<dbReference type="AlphaFoldDB" id="A0A3S2MEG4"/>
<reference evidence="6 7" key="1">
    <citation type="submission" date="2018-11" db="EMBL/GenBank/DDBJ databases">
        <authorList>
            <person name="Lopez-Roques C."/>
            <person name="Donnadieu C."/>
            <person name="Bouchez O."/>
            <person name="Klopp C."/>
            <person name="Cabau C."/>
            <person name="Zahm M."/>
        </authorList>
    </citation>
    <scope>NUCLEOTIDE SEQUENCE [LARGE SCALE GENOMIC DNA]</scope>
    <source>
        <strain evidence="6">RS831</strain>
        <tissue evidence="6">Whole body</tissue>
    </source>
</reference>
<evidence type="ECO:0000256" key="1">
    <source>
        <dbReference type="ARBA" id="ARBA00022729"/>
    </source>
</evidence>
<evidence type="ECO:0000256" key="4">
    <source>
        <dbReference type="SAM" id="SignalP"/>
    </source>
</evidence>
<gene>
    <name evidence="6" type="ORF">OJAV_G00217380</name>
</gene>
<feature type="chain" id="PRO_5018744703" description="Ig-like domain-containing protein" evidence="4">
    <location>
        <begin position="17"/>
        <end position="142"/>
    </location>
</feature>
<evidence type="ECO:0000313" key="7">
    <source>
        <dbReference type="Proteomes" id="UP000283210"/>
    </source>
</evidence>
<dbReference type="PANTHER" id="PTHR23268">
    <property type="entry name" value="T-CELL RECEPTOR BETA CHAIN"/>
    <property type="match status" value="1"/>
</dbReference>
<feature type="signal peptide" evidence="4">
    <location>
        <begin position="1"/>
        <end position="16"/>
    </location>
</feature>
<dbReference type="InterPro" id="IPR007110">
    <property type="entry name" value="Ig-like_dom"/>
</dbReference>
<dbReference type="PROSITE" id="PS50835">
    <property type="entry name" value="IG_LIKE"/>
    <property type="match status" value="1"/>
</dbReference>
<feature type="region of interest" description="Disordered" evidence="3">
    <location>
        <begin position="119"/>
        <end position="142"/>
    </location>
</feature>
<dbReference type="InterPro" id="IPR013783">
    <property type="entry name" value="Ig-like_fold"/>
</dbReference>
<sequence length="142" mass="15951">MIVFLFLLFPPPNAAASSYSVQQTPSSLIKSPGQSVLGQIYCSHSIPNHDNILWYKQDGGGALKYLGYLNMQHGYPEDDVKEILSFSGNGETHSNLSFPSVSRDDSAVYFCAARRAQCSRKPRRQRKNPDHAAARRHIRNQR</sequence>
<dbReference type="EMBL" id="CM012458">
    <property type="protein sequence ID" value="RVE57554.1"/>
    <property type="molecule type" value="Genomic_DNA"/>
</dbReference>
<keyword evidence="7" id="KW-1185">Reference proteome</keyword>
<dbReference type="InterPro" id="IPR050413">
    <property type="entry name" value="TCR_beta_variable"/>
</dbReference>